<evidence type="ECO:0000256" key="6">
    <source>
        <dbReference type="ARBA" id="ARBA00023136"/>
    </source>
</evidence>
<gene>
    <name evidence="9" type="ORF">GCM10009823_28090</name>
</gene>
<evidence type="ECO:0000256" key="3">
    <source>
        <dbReference type="ARBA" id="ARBA00022475"/>
    </source>
</evidence>
<dbReference type="EMBL" id="BAAAPZ010000017">
    <property type="protein sequence ID" value="GAA2103869.1"/>
    <property type="molecule type" value="Genomic_DNA"/>
</dbReference>
<keyword evidence="2 7" id="KW-0813">Transport</keyword>
<evidence type="ECO:0000259" key="8">
    <source>
        <dbReference type="PROSITE" id="PS50928"/>
    </source>
</evidence>
<keyword evidence="10" id="KW-1185">Reference proteome</keyword>
<keyword evidence="5 7" id="KW-1133">Transmembrane helix</keyword>
<dbReference type="RefSeq" id="WP_291798824.1">
    <property type="nucleotide sequence ID" value="NZ_BAAAPZ010000017.1"/>
</dbReference>
<dbReference type="CDD" id="cd06261">
    <property type="entry name" value="TM_PBP2"/>
    <property type="match status" value="1"/>
</dbReference>
<evidence type="ECO:0000256" key="7">
    <source>
        <dbReference type="RuleBase" id="RU363032"/>
    </source>
</evidence>
<keyword evidence="6 7" id="KW-0472">Membrane</keyword>
<proteinExistence type="inferred from homology"/>
<feature type="transmembrane region" description="Helical" evidence="7">
    <location>
        <begin position="81"/>
        <end position="101"/>
    </location>
</feature>
<sequence>MSAAPPGRIRPGLVLAALLLALVTAWALVPDLFTGRDPLSGDPLQRLQAPGAGALLGTDQLGRDVLARVIHGAGSSLGTTAVAVLLAFGAGTAIGVIAGFLGRGVDAVLMRIIDVLQSIPGLLLSMSVVVALGFGAVNIALAVALASVPAFARVARGEVLRWRSTLFVEAARLNGIRTPEVVVRHVLPHAVGPVFALAALEFGSAILAVSALSFLGYGAPPPQPEWGLLVSEGRDFIASAWWLTTMPGLLIAAVVLSVNRIALALGSGRSRS</sequence>
<feature type="transmembrane region" description="Helical" evidence="7">
    <location>
        <begin position="194"/>
        <end position="219"/>
    </location>
</feature>
<evidence type="ECO:0000313" key="9">
    <source>
        <dbReference type="EMBL" id="GAA2103869.1"/>
    </source>
</evidence>
<evidence type="ECO:0000256" key="4">
    <source>
        <dbReference type="ARBA" id="ARBA00022692"/>
    </source>
</evidence>
<dbReference type="PANTHER" id="PTHR43386:SF25">
    <property type="entry name" value="PEPTIDE ABC TRANSPORTER PERMEASE PROTEIN"/>
    <property type="match status" value="1"/>
</dbReference>
<comment type="similarity">
    <text evidence="7">Belongs to the binding-protein-dependent transport system permease family.</text>
</comment>
<dbReference type="PANTHER" id="PTHR43386">
    <property type="entry name" value="OLIGOPEPTIDE TRANSPORT SYSTEM PERMEASE PROTEIN APPC"/>
    <property type="match status" value="1"/>
</dbReference>
<organism evidence="9 10">
    <name type="scientific">Brevibacterium salitolerans</name>
    <dbReference type="NCBI Taxonomy" id="1403566"/>
    <lineage>
        <taxon>Bacteria</taxon>
        <taxon>Bacillati</taxon>
        <taxon>Actinomycetota</taxon>
        <taxon>Actinomycetes</taxon>
        <taxon>Micrococcales</taxon>
        <taxon>Brevibacteriaceae</taxon>
        <taxon>Brevibacterium</taxon>
    </lineage>
</organism>
<dbReference type="InterPro" id="IPR050366">
    <property type="entry name" value="BP-dependent_transpt_permease"/>
</dbReference>
<evidence type="ECO:0000256" key="5">
    <source>
        <dbReference type="ARBA" id="ARBA00022989"/>
    </source>
</evidence>
<keyword evidence="3" id="KW-1003">Cell membrane</keyword>
<evidence type="ECO:0000256" key="2">
    <source>
        <dbReference type="ARBA" id="ARBA00022448"/>
    </source>
</evidence>
<dbReference type="Pfam" id="PF00528">
    <property type="entry name" value="BPD_transp_1"/>
    <property type="match status" value="1"/>
</dbReference>
<evidence type="ECO:0000313" key="10">
    <source>
        <dbReference type="Proteomes" id="UP001500984"/>
    </source>
</evidence>
<dbReference type="PROSITE" id="PS50928">
    <property type="entry name" value="ABC_TM1"/>
    <property type="match status" value="1"/>
</dbReference>
<dbReference type="Gene3D" id="1.10.3720.10">
    <property type="entry name" value="MetI-like"/>
    <property type="match status" value="1"/>
</dbReference>
<keyword evidence="4 7" id="KW-0812">Transmembrane</keyword>
<comment type="subcellular location">
    <subcellularLocation>
        <location evidence="1 7">Cell membrane</location>
        <topology evidence="1 7">Multi-pass membrane protein</topology>
    </subcellularLocation>
</comment>
<accession>A0ABP5IPG9</accession>
<feature type="transmembrane region" description="Helical" evidence="7">
    <location>
        <begin position="239"/>
        <end position="263"/>
    </location>
</feature>
<name>A0ABP5IPG9_9MICO</name>
<dbReference type="InterPro" id="IPR035906">
    <property type="entry name" value="MetI-like_sf"/>
</dbReference>
<comment type="caution">
    <text evidence="9">The sequence shown here is derived from an EMBL/GenBank/DDBJ whole genome shotgun (WGS) entry which is preliminary data.</text>
</comment>
<reference evidence="10" key="1">
    <citation type="journal article" date="2019" name="Int. J. Syst. Evol. Microbiol.">
        <title>The Global Catalogue of Microorganisms (GCM) 10K type strain sequencing project: providing services to taxonomists for standard genome sequencing and annotation.</title>
        <authorList>
            <consortium name="The Broad Institute Genomics Platform"/>
            <consortium name="The Broad Institute Genome Sequencing Center for Infectious Disease"/>
            <person name="Wu L."/>
            <person name="Ma J."/>
        </authorList>
    </citation>
    <scope>NUCLEOTIDE SEQUENCE [LARGE SCALE GENOMIC DNA]</scope>
    <source>
        <strain evidence="10">JCM 15900</strain>
    </source>
</reference>
<dbReference type="SUPFAM" id="SSF161098">
    <property type="entry name" value="MetI-like"/>
    <property type="match status" value="1"/>
</dbReference>
<feature type="transmembrane region" description="Helical" evidence="7">
    <location>
        <begin position="108"/>
        <end position="130"/>
    </location>
</feature>
<dbReference type="InterPro" id="IPR000515">
    <property type="entry name" value="MetI-like"/>
</dbReference>
<evidence type="ECO:0000256" key="1">
    <source>
        <dbReference type="ARBA" id="ARBA00004651"/>
    </source>
</evidence>
<protein>
    <submittedName>
        <fullName evidence="9">ABC transporter permease</fullName>
    </submittedName>
</protein>
<dbReference type="Proteomes" id="UP001500984">
    <property type="component" value="Unassembled WGS sequence"/>
</dbReference>
<feature type="domain" description="ABC transmembrane type-1" evidence="8">
    <location>
        <begin position="73"/>
        <end position="262"/>
    </location>
</feature>
<feature type="transmembrane region" description="Helical" evidence="7">
    <location>
        <begin position="136"/>
        <end position="155"/>
    </location>
</feature>